<reference evidence="2 3" key="1">
    <citation type="submission" date="2016-12" db="EMBL/GenBank/DDBJ databases">
        <title>The draft genome sequence of Actinophytocola sp. 11-183.</title>
        <authorList>
            <person name="Wang W."/>
            <person name="Yuan L."/>
        </authorList>
    </citation>
    <scope>NUCLEOTIDE SEQUENCE [LARGE SCALE GENOMIC DNA]</scope>
    <source>
        <strain evidence="2 3">11-183</strain>
    </source>
</reference>
<keyword evidence="3" id="KW-1185">Reference proteome</keyword>
<evidence type="ECO:0000256" key="1">
    <source>
        <dbReference type="SAM" id="MobiDB-lite"/>
    </source>
</evidence>
<evidence type="ECO:0008006" key="4">
    <source>
        <dbReference type="Google" id="ProtNLM"/>
    </source>
</evidence>
<feature type="region of interest" description="Disordered" evidence="1">
    <location>
        <begin position="182"/>
        <end position="214"/>
    </location>
</feature>
<dbReference type="Gene3D" id="1.25.40.10">
    <property type="entry name" value="Tetratricopeptide repeat domain"/>
    <property type="match status" value="1"/>
</dbReference>
<evidence type="ECO:0000313" key="2">
    <source>
        <dbReference type="EMBL" id="OLF15969.1"/>
    </source>
</evidence>
<gene>
    <name evidence="2" type="ORF">BU204_18880</name>
</gene>
<feature type="compositionally biased region" description="Basic and acidic residues" evidence="1">
    <location>
        <begin position="191"/>
        <end position="214"/>
    </location>
</feature>
<accession>A0A1Q8CNM6</accession>
<dbReference type="Proteomes" id="UP000185596">
    <property type="component" value="Unassembled WGS sequence"/>
</dbReference>
<dbReference type="InterPro" id="IPR011990">
    <property type="entry name" value="TPR-like_helical_dom_sf"/>
</dbReference>
<comment type="caution">
    <text evidence="2">The sequence shown here is derived from an EMBL/GenBank/DDBJ whole genome shotgun (WGS) entry which is preliminary data.</text>
</comment>
<organism evidence="2 3">
    <name type="scientific">Actinophytocola xanthii</name>
    <dbReference type="NCBI Taxonomy" id="1912961"/>
    <lineage>
        <taxon>Bacteria</taxon>
        <taxon>Bacillati</taxon>
        <taxon>Actinomycetota</taxon>
        <taxon>Actinomycetes</taxon>
        <taxon>Pseudonocardiales</taxon>
        <taxon>Pseudonocardiaceae</taxon>
    </lineage>
</organism>
<sequence length="214" mass="23042">MVSVQGVDEPVVELLHRRASASAATGEWARAELDWLRVLAIAEETGDQRRFEATLPLLGATYQAWGRPHRTVDVLLELATARERDGDPVGHADALAAVGRTLTDALRPDAAIDYLGRAEKELAGLGDRAATDPAVAPLHASVLEELARAHVARGTINTARTLLRQALTLVVDLDEEAAERVRTRQAALPDARVEPAQRRAGSGRDRSCGDTRPS</sequence>
<dbReference type="SUPFAM" id="SSF48452">
    <property type="entry name" value="TPR-like"/>
    <property type="match status" value="1"/>
</dbReference>
<protein>
    <recommendedName>
        <fullName evidence="4">MalT-like TPR region domain-containing protein</fullName>
    </recommendedName>
</protein>
<evidence type="ECO:0000313" key="3">
    <source>
        <dbReference type="Proteomes" id="UP000185596"/>
    </source>
</evidence>
<dbReference type="EMBL" id="MSIE01000034">
    <property type="protein sequence ID" value="OLF15969.1"/>
    <property type="molecule type" value="Genomic_DNA"/>
</dbReference>
<name>A0A1Q8CNM6_9PSEU</name>
<dbReference type="AlphaFoldDB" id="A0A1Q8CNM6"/>
<proteinExistence type="predicted"/>